<dbReference type="InterPro" id="IPR026992">
    <property type="entry name" value="DIOX_N"/>
</dbReference>
<evidence type="ECO:0000256" key="3">
    <source>
        <dbReference type="ARBA" id="ARBA00023004"/>
    </source>
</evidence>
<dbReference type="Proteomes" id="UP001604336">
    <property type="component" value="Unassembled WGS sequence"/>
</dbReference>
<name>A0ABD1U3M8_9LAMI</name>
<organism evidence="6 7">
    <name type="scientific">Abeliophyllum distichum</name>
    <dbReference type="NCBI Taxonomy" id="126358"/>
    <lineage>
        <taxon>Eukaryota</taxon>
        <taxon>Viridiplantae</taxon>
        <taxon>Streptophyta</taxon>
        <taxon>Embryophyta</taxon>
        <taxon>Tracheophyta</taxon>
        <taxon>Spermatophyta</taxon>
        <taxon>Magnoliopsida</taxon>
        <taxon>eudicotyledons</taxon>
        <taxon>Gunneridae</taxon>
        <taxon>Pentapetalae</taxon>
        <taxon>asterids</taxon>
        <taxon>lamiids</taxon>
        <taxon>Lamiales</taxon>
        <taxon>Oleaceae</taxon>
        <taxon>Forsythieae</taxon>
        <taxon>Abeliophyllum</taxon>
    </lineage>
</organism>
<evidence type="ECO:0000256" key="1">
    <source>
        <dbReference type="ARBA" id="ARBA00008056"/>
    </source>
</evidence>
<keyword evidence="2 4" id="KW-0479">Metal-binding</keyword>
<dbReference type="InterPro" id="IPR005123">
    <property type="entry name" value="Oxoglu/Fe-dep_dioxygenase_dom"/>
</dbReference>
<comment type="caution">
    <text evidence="6">The sequence shown here is derived from an EMBL/GenBank/DDBJ whole genome shotgun (WGS) entry which is preliminary data.</text>
</comment>
<dbReference type="InterPro" id="IPR050295">
    <property type="entry name" value="Plant_2OG-oxidoreductases"/>
</dbReference>
<keyword evidence="7" id="KW-1185">Reference proteome</keyword>
<dbReference type="PRINTS" id="PR00682">
    <property type="entry name" value="IPNSYNTHASE"/>
</dbReference>
<dbReference type="AlphaFoldDB" id="A0ABD1U3M8"/>
<feature type="domain" description="Fe2OG dioxygenase" evidence="5">
    <location>
        <begin position="191"/>
        <end position="291"/>
    </location>
</feature>
<dbReference type="GO" id="GO:0009805">
    <property type="term" value="P:coumarin biosynthetic process"/>
    <property type="evidence" value="ECO:0007669"/>
    <property type="project" value="UniProtKB-ARBA"/>
</dbReference>
<proteinExistence type="inferred from homology"/>
<dbReference type="Pfam" id="PF14226">
    <property type="entry name" value="DIOX_N"/>
    <property type="match status" value="1"/>
</dbReference>
<dbReference type="PANTHER" id="PTHR47991">
    <property type="entry name" value="OXOGLUTARATE/IRON-DEPENDENT DIOXYGENASE"/>
    <property type="match status" value="1"/>
</dbReference>
<evidence type="ECO:0000313" key="7">
    <source>
        <dbReference type="Proteomes" id="UP001604336"/>
    </source>
</evidence>
<accession>A0ABD1U3M8</accession>
<dbReference type="SUPFAM" id="SSF51197">
    <property type="entry name" value="Clavaminate synthase-like"/>
    <property type="match status" value="1"/>
</dbReference>
<dbReference type="InterPro" id="IPR044861">
    <property type="entry name" value="IPNS-like_FE2OG_OXY"/>
</dbReference>
<keyword evidence="4" id="KW-0560">Oxidoreductase</keyword>
<reference evidence="7" key="1">
    <citation type="submission" date="2024-07" db="EMBL/GenBank/DDBJ databases">
        <title>Two chromosome-level genome assemblies of Korean endemic species Abeliophyllum distichum and Forsythia ovata (Oleaceae).</title>
        <authorList>
            <person name="Jang H."/>
        </authorList>
    </citation>
    <scope>NUCLEOTIDE SEQUENCE [LARGE SCALE GENOMIC DNA]</scope>
</reference>
<dbReference type="EMBL" id="JBFOLK010000004">
    <property type="protein sequence ID" value="KAL2519602.1"/>
    <property type="molecule type" value="Genomic_DNA"/>
</dbReference>
<protein>
    <submittedName>
        <fullName evidence="6">2-oxoglutarate (2OG) and Fe(II)-dependent oxygenase superfamily protein</fullName>
    </submittedName>
</protein>
<sequence>MEKKAFHLANGSTLSLSQDFILPDDNRPVLSNLCPLLSIPVINMKDSVPVLVKKISQACEEYGFFQIINHGIPSELCQKMVDSVTDFFSLPPVERALLFTDDKTKPLRVSNYYLKVEGKERVAMWSETLAHPWHPVDDLSHLLPQNRPHYREIAPEYAKEIGSLMSQLLSLISMGLGLEKDFLQKSLGQNPRLVSQSNFYPPCPDPELTLGLPTHTDLNALTVLLQSQGVSGLQAIKNGEWIAVDPVPNALVVNLGDQIQVLSNGRYKSVHHRAVTNKDSHRVSIAMFYGPNKDIIIGPIEDLIDEQHPPIYRKYRYGEFLEEFHRQEGTRRKVKEMFELKY</sequence>
<dbReference type="PROSITE" id="PS51471">
    <property type="entry name" value="FE2OG_OXY"/>
    <property type="match status" value="1"/>
</dbReference>
<dbReference type="GO" id="GO:0016706">
    <property type="term" value="F:2-oxoglutarate-dependent dioxygenase activity"/>
    <property type="evidence" value="ECO:0007669"/>
    <property type="project" value="UniProtKB-ARBA"/>
</dbReference>
<evidence type="ECO:0000313" key="6">
    <source>
        <dbReference type="EMBL" id="KAL2519602.1"/>
    </source>
</evidence>
<dbReference type="GO" id="GO:0046872">
    <property type="term" value="F:metal ion binding"/>
    <property type="evidence" value="ECO:0007669"/>
    <property type="project" value="UniProtKB-KW"/>
</dbReference>
<dbReference type="GO" id="GO:0002238">
    <property type="term" value="P:response to molecule of fungal origin"/>
    <property type="evidence" value="ECO:0007669"/>
    <property type="project" value="UniProtKB-ARBA"/>
</dbReference>
<gene>
    <name evidence="6" type="ORF">Adt_15849</name>
</gene>
<dbReference type="InterPro" id="IPR027443">
    <property type="entry name" value="IPNS-like_sf"/>
</dbReference>
<keyword evidence="3 4" id="KW-0408">Iron</keyword>
<evidence type="ECO:0000259" key="5">
    <source>
        <dbReference type="PROSITE" id="PS51471"/>
    </source>
</evidence>
<evidence type="ECO:0000256" key="2">
    <source>
        <dbReference type="ARBA" id="ARBA00022723"/>
    </source>
</evidence>
<comment type="similarity">
    <text evidence="1 4">Belongs to the iron/ascorbate-dependent oxidoreductase family.</text>
</comment>
<dbReference type="Pfam" id="PF03171">
    <property type="entry name" value="2OG-FeII_Oxy"/>
    <property type="match status" value="1"/>
</dbReference>
<dbReference type="Gene3D" id="2.60.120.330">
    <property type="entry name" value="B-lactam Antibiotic, Isopenicillin N Synthase, Chain"/>
    <property type="match status" value="1"/>
</dbReference>
<evidence type="ECO:0000256" key="4">
    <source>
        <dbReference type="RuleBase" id="RU003682"/>
    </source>
</evidence>